<accession>A0A1I8A6J3</accession>
<protein>
    <submittedName>
        <fullName evidence="3">Astacin domain-containing protein</fullName>
    </submittedName>
</protein>
<dbReference type="Proteomes" id="UP000095287">
    <property type="component" value="Unplaced"/>
</dbReference>
<feature type="chain" id="PRO_5009314317" evidence="1">
    <location>
        <begin position="20"/>
        <end position="356"/>
    </location>
</feature>
<keyword evidence="2" id="KW-1185">Reference proteome</keyword>
<dbReference type="AlphaFoldDB" id="A0A1I8A6J3"/>
<proteinExistence type="predicted"/>
<dbReference type="WBParaSite" id="L893_g3319.t1">
    <property type="protein sequence ID" value="L893_g3319.t1"/>
    <property type="gene ID" value="L893_g3319"/>
</dbReference>
<sequence>MWSSSLLLATSALTIVVRASPLSVSKSQVHTLFWSIERDFIDTEIHEDIKSTMDMLQDKSCLNVFAVPFSASHPADIRIWFYEKYGCDDVALEKDSHGLKVIVDPNCIESKADAENYVVFAMDVIRRAKQLEDGEVYLYTMNLFQFTFEHMKLINELYCSGICPKKNCNDGYVNPRACSLCICPYHKQGKNCARNATPRGCQPDAELLVSKNTKEVLLSYGKGICTTTLTAAPGYYIDGLVNLKNFLGPDCTGSACNCTEARGYVQLEYLDRSHNWKAQNRYCYETGKGHLVPYGSNLDYTKYPAVRITYLASKIDMSFYAEFKAVRSNGVTPNRSHEDADLLPKDTFLRGVPRDE</sequence>
<name>A0A1I8A6J3_9BILA</name>
<feature type="signal peptide" evidence="1">
    <location>
        <begin position="1"/>
        <end position="19"/>
    </location>
</feature>
<evidence type="ECO:0000256" key="1">
    <source>
        <dbReference type="SAM" id="SignalP"/>
    </source>
</evidence>
<evidence type="ECO:0000313" key="2">
    <source>
        <dbReference type="Proteomes" id="UP000095287"/>
    </source>
</evidence>
<reference evidence="3" key="1">
    <citation type="submission" date="2016-11" db="UniProtKB">
        <authorList>
            <consortium name="WormBaseParasite"/>
        </authorList>
    </citation>
    <scope>IDENTIFICATION</scope>
</reference>
<organism evidence="2 3">
    <name type="scientific">Steinernema glaseri</name>
    <dbReference type="NCBI Taxonomy" id="37863"/>
    <lineage>
        <taxon>Eukaryota</taxon>
        <taxon>Metazoa</taxon>
        <taxon>Ecdysozoa</taxon>
        <taxon>Nematoda</taxon>
        <taxon>Chromadorea</taxon>
        <taxon>Rhabditida</taxon>
        <taxon>Tylenchina</taxon>
        <taxon>Panagrolaimomorpha</taxon>
        <taxon>Strongyloidoidea</taxon>
        <taxon>Steinernematidae</taxon>
        <taxon>Steinernema</taxon>
    </lineage>
</organism>
<evidence type="ECO:0000313" key="3">
    <source>
        <dbReference type="WBParaSite" id="L893_g3319.t1"/>
    </source>
</evidence>
<keyword evidence="1" id="KW-0732">Signal</keyword>